<keyword evidence="1" id="KW-0802">TPR repeat</keyword>
<feature type="region of interest" description="Disordered" evidence="3">
    <location>
        <begin position="1107"/>
        <end position="1126"/>
    </location>
</feature>
<dbReference type="GO" id="GO:0000127">
    <property type="term" value="C:transcription factor TFIIIC complex"/>
    <property type="evidence" value="ECO:0007669"/>
    <property type="project" value="TreeGrafter"/>
</dbReference>
<dbReference type="Pfam" id="PF13181">
    <property type="entry name" value="TPR_8"/>
    <property type="match status" value="1"/>
</dbReference>
<dbReference type="InterPro" id="IPR011990">
    <property type="entry name" value="TPR-like_helical_dom_sf"/>
</dbReference>
<keyword evidence="6" id="KW-1185">Reference proteome</keyword>
<dbReference type="AlphaFoldDB" id="A0A2Z6QVT0"/>
<comment type="caution">
    <text evidence="5">The sequence shown here is derived from an EMBL/GenBank/DDBJ whole genome shotgun (WGS) entry which is preliminary data.</text>
</comment>
<dbReference type="Pfam" id="PF13432">
    <property type="entry name" value="TPR_16"/>
    <property type="match status" value="1"/>
</dbReference>
<evidence type="ECO:0000256" key="4">
    <source>
        <dbReference type="SAM" id="SignalP"/>
    </source>
</evidence>
<feature type="repeat" description="TPR" evidence="1">
    <location>
        <begin position="1065"/>
        <end position="1098"/>
    </location>
</feature>
<feature type="repeat" description="TPR" evidence="1">
    <location>
        <begin position="274"/>
        <end position="307"/>
    </location>
</feature>
<dbReference type="PROSITE" id="PS50005">
    <property type="entry name" value="TPR"/>
    <property type="match status" value="4"/>
</dbReference>
<protein>
    <recommendedName>
        <fullName evidence="7">TPR-like protein</fullName>
    </recommendedName>
</protein>
<dbReference type="PANTHER" id="PTHR23082">
    <property type="entry name" value="TRANSCRIPTION INITIATION FACTOR IIIC TFIIIC , POLYPEPTIDE 3-RELATED"/>
    <property type="match status" value="1"/>
</dbReference>
<feature type="region of interest" description="Disordered" evidence="3">
    <location>
        <begin position="957"/>
        <end position="978"/>
    </location>
</feature>
<dbReference type="STRING" id="94130.A0A2Z6QVT0"/>
<evidence type="ECO:0000256" key="2">
    <source>
        <dbReference type="SAM" id="Coils"/>
    </source>
</evidence>
<feature type="chain" id="PRO_5016403970" description="TPR-like protein" evidence="4">
    <location>
        <begin position="16"/>
        <end position="1159"/>
    </location>
</feature>
<dbReference type="Proteomes" id="UP000247702">
    <property type="component" value="Unassembled WGS sequence"/>
</dbReference>
<gene>
    <name evidence="5" type="ORF">RclHR1_16800002</name>
</gene>
<dbReference type="SUPFAM" id="SSF48452">
    <property type="entry name" value="TPR-like"/>
    <property type="match status" value="2"/>
</dbReference>
<evidence type="ECO:0000313" key="6">
    <source>
        <dbReference type="Proteomes" id="UP000247702"/>
    </source>
</evidence>
<feature type="repeat" description="TPR" evidence="1">
    <location>
        <begin position="576"/>
        <end position="609"/>
    </location>
</feature>
<evidence type="ECO:0000256" key="3">
    <source>
        <dbReference type="SAM" id="MobiDB-lite"/>
    </source>
</evidence>
<keyword evidence="2" id="KW-0175">Coiled coil</keyword>
<dbReference type="SMART" id="SM00028">
    <property type="entry name" value="TPR"/>
    <property type="match status" value="9"/>
</dbReference>
<name>A0A2Z6QVT0_9GLOM</name>
<proteinExistence type="predicted"/>
<dbReference type="GO" id="GO:0006383">
    <property type="term" value="P:transcription by RNA polymerase III"/>
    <property type="evidence" value="ECO:0007669"/>
    <property type="project" value="InterPro"/>
</dbReference>
<feature type="signal peptide" evidence="4">
    <location>
        <begin position="1"/>
        <end position="15"/>
    </location>
</feature>
<keyword evidence="4" id="KW-0732">Signal</keyword>
<evidence type="ECO:0000256" key="1">
    <source>
        <dbReference type="PROSITE-ProRule" id="PRU00339"/>
    </source>
</evidence>
<feature type="compositionally biased region" description="Acidic residues" evidence="3">
    <location>
        <begin position="146"/>
        <end position="170"/>
    </location>
</feature>
<evidence type="ECO:0000313" key="5">
    <source>
        <dbReference type="EMBL" id="GBB89959.1"/>
    </source>
</evidence>
<organism evidence="5 6">
    <name type="scientific">Rhizophagus clarus</name>
    <dbReference type="NCBI Taxonomy" id="94130"/>
    <lineage>
        <taxon>Eukaryota</taxon>
        <taxon>Fungi</taxon>
        <taxon>Fungi incertae sedis</taxon>
        <taxon>Mucoromycota</taxon>
        <taxon>Glomeromycotina</taxon>
        <taxon>Glomeromycetes</taxon>
        <taxon>Glomerales</taxon>
        <taxon>Glomeraceae</taxon>
        <taxon>Rhizophagus</taxon>
    </lineage>
</organism>
<dbReference type="Gene3D" id="1.25.40.10">
    <property type="entry name" value="Tetratricopeptide repeat domain"/>
    <property type="match status" value="3"/>
</dbReference>
<dbReference type="InterPro" id="IPR019734">
    <property type="entry name" value="TPR_rpt"/>
</dbReference>
<feature type="coiled-coil region" evidence="2">
    <location>
        <begin position="616"/>
        <end position="650"/>
    </location>
</feature>
<reference evidence="5 6" key="1">
    <citation type="submission" date="2017-11" db="EMBL/GenBank/DDBJ databases">
        <title>The genome of Rhizophagus clarus HR1 reveals common genetic basis of auxotrophy among arbuscular mycorrhizal fungi.</title>
        <authorList>
            <person name="Kobayashi Y."/>
        </authorList>
    </citation>
    <scope>NUCLEOTIDE SEQUENCE [LARGE SCALE GENOMIC DNA]</scope>
    <source>
        <strain evidence="5 6">HR1</strain>
    </source>
</reference>
<evidence type="ECO:0008006" key="7">
    <source>
        <dbReference type="Google" id="ProtNLM"/>
    </source>
</evidence>
<accession>A0A2Z6QVT0</accession>
<dbReference type="EMBL" id="BEXD01000758">
    <property type="protein sequence ID" value="GBB89959.1"/>
    <property type="molecule type" value="Genomic_DNA"/>
</dbReference>
<dbReference type="PANTHER" id="PTHR23082:SF0">
    <property type="entry name" value="GENERAL TRANSCRIPTION FACTOR 3C POLYPEPTIDE 3"/>
    <property type="match status" value="1"/>
</dbReference>
<feature type="region of interest" description="Disordered" evidence="3">
    <location>
        <begin position="145"/>
        <end position="170"/>
    </location>
</feature>
<dbReference type="InterPro" id="IPR039340">
    <property type="entry name" value="Tfc4/TFIIIC-102/Sfc4"/>
</dbReference>
<sequence length="1159" mass="133277">MTASLLVVWLGNKLAFQICSIMENNSNKRENLPTRNTPNPTTFLDLLNNTYDDADLVHMLAEATDLTSTAAVSSSFGFNSSSEEVSFNQPESREFQNFKDHLDLVDDEEFIEDFEGEVYDFEREYIDGLQNPDLMGEDTFANKDQLDEENEQMDKTEDDDDEGGDYDDDEKYLSDNFDRLLSQAEAIGSDLTKGDSVPHLWQNLEKEWTEFNQDLRLTSGIGRIKKGKKGPRPRVIPPNLRALVGEANLHYVNRDYPKAIEILQEVIKIDPNIHSAWFTLGTIQDEMGCPEKALQLYLVAAHLTPHDGALWKRLGLLSKNHNSIHQAIYCFSKAIRCDHNDVDAIWDRSILYSEIGEFKKAIDGFNGLLEKIPYDMNVIREITRIQVQMNEIPQAIELFLDAFAYYRNRSLPEDPEAEGSFGYSEINIMAELYMLAGDYNSAIDFIKQGVRWLQGRESETWWDYINDDREYEEEENLDRRDHASILAAARLRGASSTGGSNVTLPIELRVKLGQCRILMDRLEEGKLHFAYLESYDVEQYIDLYYEVAETYTDKGLFEDALSIYEAIVENESTDKPFAWMRMGMCHRELGNLESVAEYFAAVAKELPDNLDVKMALAETYEDLDEKEKALEMVNEVLEARKKKLAQAAAEPQAESSSSASKQFNISSLHNFSAGTLQSESSLIQTVSEESKANAFARAEEERKQKIAEKEKETKIQFHRLDLLYDRSKLGDYETAKEFLETARNVVIDWKNNRAFYPQRDRMLPFKGWDRRRSWRKQVYFEEFESSNDSDDAYLDEQATTMAKRLQWRIDGEKGELEDEIRKKITEFNGITFEKWFDFFIKYIVTATKNNCEQEAFDLLKLACRANVFFHNIHYTTVLKLVSLAWGLHTRNFLVVCENARWLCNHKPFNSNLYNLYGAGMSSGSNALSCFAAANSQKYFLRQVKLMDTGFYQTPVIKNNSSNSEKSESETKQKPVMKKAKVPEKPDAALLSLYGHILACARSYVGAIGYYSRAYSVKPKDPLISLSMGLAYMHRSMQRISDNRHLQIMQAFTFLYNYYELKERNQEAEYNLGRAFHELGLYHLAVPHYERCLELPSLQQVFREQHVKGKSSENPIEYPVDDDDDPTSLRRDAAYNLSMIYVGNGSPGLAAVLLKKYCTI</sequence>
<feature type="repeat" description="TPR" evidence="1">
    <location>
        <begin position="240"/>
        <end position="273"/>
    </location>
</feature>